<comment type="caution">
    <text evidence="1">The sequence shown here is derived from an EMBL/GenBank/DDBJ whole genome shotgun (WGS) entry which is preliminary data.</text>
</comment>
<accession>A0A2G8T8U1</accession>
<proteinExistence type="predicted"/>
<organism evidence="1 2">
    <name type="scientific">Massilia eurypsychrophila</name>
    <dbReference type="NCBI Taxonomy" id="1485217"/>
    <lineage>
        <taxon>Bacteria</taxon>
        <taxon>Pseudomonadati</taxon>
        <taxon>Pseudomonadota</taxon>
        <taxon>Betaproteobacteria</taxon>
        <taxon>Burkholderiales</taxon>
        <taxon>Oxalobacteraceae</taxon>
        <taxon>Telluria group</taxon>
        <taxon>Massilia</taxon>
    </lineage>
</organism>
<sequence>MDEVLALACGDLRCLVARRGAELRSLACAGDEFIWQRGAAWTDSAPILFPVVGRLKGGEYSHQGGRFHLPIHGFARGALFDVAARRADSVTLVLRETEATLESYPFRFELKVCFTLTERSLQVRYEVSNPGTSALLFSLGSHPGLRLPDSTHGLSDWSLEFDGGEMPVCFRLDGHLLAAAPSPLAFAAPGRIALSPSLFDADALIFKRIRSRQVRLVHNTGGIRLSMDTGAAPSLGLWAHPGAPYVCIEPWHGYDDDHAVSGELADKPGIVSLAPCALFATGYSLEIPA</sequence>
<evidence type="ECO:0000313" key="2">
    <source>
        <dbReference type="Proteomes" id="UP000230390"/>
    </source>
</evidence>
<gene>
    <name evidence="1" type="ORF">CR105_24150</name>
</gene>
<dbReference type="GO" id="GO:0016853">
    <property type="term" value="F:isomerase activity"/>
    <property type="evidence" value="ECO:0007669"/>
    <property type="project" value="InterPro"/>
</dbReference>
<dbReference type="EMBL" id="PDOC01000026">
    <property type="protein sequence ID" value="PIL42470.1"/>
    <property type="molecule type" value="Genomic_DNA"/>
</dbReference>
<dbReference type="OrthoDB" id="9790727at2"/>
<dbReference type="AlphaFoldDB" id="A0A2G8T8U1"/>
<dbReference type="RefSeq" id="WP_099793011.1">
    <property type="nucleotide sequence ID" value="NZ_JBHLYV010000090.1"/>
</dbReference>
<dbReference type="InterPro" id="IPR037481">
    <property type="entry name" value="LacX"/>
</dbReference>
<dbReference type="Proteomes" id="UP000230390">
    <property type="component" value="Unassembled WGS sequence"/>
</dbReference>
<protein>
    <submittedName>
        <fullName evidence="1">Aldose epimerase</fullName>
    </submittedName>
</protein>
<dbReference type="GO" id="GO:0005975">
    <property type="term" value="P:carbohydrate metabolic process"/>
    <property type="evidence" value="ECO:0007669"/>
    <property type="project" value="InterPro"/>
</dbReference>
<dbReference type="GO" id="GO:0030246">
    <property type="term" value="F:carbohydrate binding"/>
    <property type="evidence" value="ECO:0007669"/>
    <property type="project" value="InterPro"/>
</dbReference>
<name>A0A2G8T8U1_9BURK</name>
<dbReference type="InterPro" id="IPR011013">
    <property type="entry name" value="Gal_mutarotase_sf_dom"/>
</dbReference>
<reference evidence="1 2" key="1">
    <citation type="submission" date="2017-10" db="EMBL/GenBank/DDBJ databases">
        <title>Massilia psychrophilum sp. nov., a novel purple-pigmented bacterium isolated from Tianshan glacier, Xinjiang Municipality, China.</title>
        <authorList>
            <person name="Wang H."/>
        </authorList>
    </citation>
    <scope>NUCLEOTIDE SEQUENCE [LARGE SCALE GENOMIC DNA]</scope>
    <source>
        <strain evidence="1 2">JCM 30074</strain>
    </source>
</reference>
<evidence type="ECO:0000313" key="1">
    <source>
        <dbReference type="EMBL" id="PIL42470.1"/>
    </source>
</evidence>
<dbReference type="CDD" id="cd09024">
    <property type="entry name" value="Aldose_epim_lacX"/>
    <property type="match status" value="1"/>
</dbReference>
<dbReference type="SUPFAM" id="SSF74650">
    <property type="entry name" value="Galactose mutarotase-like"/>
    <property type="match status" value="1"/>
</dbReference>
<dbReference type="Pfam" id="PF01263">
    <property type="entry name" value="Aldose_epim"/>
    <property type="match status" value="1"/>
</dbReference>
<dbReference type="InterPro" id="IPR008183">
    <property type="entry name" value="Aldose_1/G6P_1-epimerase"/>
</dbReference>
<keyword evidence="2" id="KW-1185">Reference proteome</keyword>
<dbReference type="Gene3D" id="2.70.98.10">
    <property type="match status" value="1"/>
</dbReference>
<dbReference type="InterPro" id="IPR014718">
    <property type="entry name" value="GH-type_carb-bd"/>
</dbReference>